<organism evidence="1 2">
    <name type="scientific">Flammeovirga yaeyamensis</name>
    <dbReference type="NCBI Taxonomy" id="367791"/>
    <lineage>
        <taxon>Bacteria</taxon>
        <taxon>Pseudomonadati</taxon>
        <taxon>Bacteroidota</taxon>
        <taxon>Cytophagia</taxon>
        <taxon>Cytophagales</taxon>
        <taxon>Flammeovirgaceae</taxon>
        <taxon>Flammeovirga</taxon>
    </lineage>
</organism>
<dbReference type="RefSeq" id="WP_169662274.1">
    <property type="nucleotide sequence ID" value="NZ_CP076133.1"/>
</dbReference>
<dbReference type="KEGG" id="fya:KMW28_21710"/>
<evidence type="ECO:0000313" key="1">
    <source>
        <dbReference type="EMBL" id="QWG05043.1"/>
    </source>
</evidence>
<reference evidence="1 2" key="1">
    <citation type="submission" date="2021-05" db="EMBL/GenBank/DDBJ databases">
        <title>Comparative genomic studies on the polysaccharide-degrading batcterial strains of the Flammeovirga genus.</title>
        <authorList>
            <person name="Zewei F."/>
            <person name="Zheng Z."/>
            <person name="Yu L."/>
            <person name="Ruyue G."/>
            <person name="Yanhong M."/>
            <person name="Yuanyuan C."/>
            <person name="Jingyan G."/>
            <person name="Wenjun H."/>
        </authorList>
    </citation>
    <scope>NUCLEOTIDE SEQUENCE [LARGE SCALE GENOMIC DNA]</scope>
    <source>
        <strain evidence="1 2">NBRC:100898</strain>
    </source>
</reference>
<dbReference type="InterPro" id="IPR031815">
    <property type="entry name" value="DUF5074"/>
</dbReference>
<gene>
    <name evidence="1" type="ORF">KMW28_21710</name>
</gene>
<dbReference type="Proteomes" id="UP000678679">
    <property type="component" value="Chromosome 2"/>
</dbReference>
<dbReference type="Gene3D" id="2.130.10.10">
    <property type="entry name" value="YVTN repeat-like/Quinoprotein amine dehydrogenase"/>
    <property type="match status" value="1"/>
</dbReference>
<dbReference type="SUPFAM" id="SSF50969">
    <property type="entry name" value="YVTN repeat-like/Quinoprotein amine dehydrogenase"/>
    <property type="match status" value="1"/>
</dbReference>
<dbReference type="AlphaFoldDB" id="A0AAX1NF45"/>
<dbReference type="InterPro" id="IPR011044">
    <property type="entry name" value="Quino_amine_DH_bsu"/>
</dbReference>
<dbReference type="InterPro" id="IPR051200">
    <property type="entry name" value="Host-pathogen_enzymatic-act"/>
</dbReference>
<protein>
    <recommendedName>
        <fullName evidence="3">Surface layer protein</fullName>
    </recommendedName>
</protein>
<keyword evidence="2" id="KW-1185">Reference proteome</keyword>
<dbReference type="InterPro" id="IPR015943">
    <property type="entry name" value="WD40/YVTN_repeat-like_dom_sf"/>
</dbReference>
<dbReference type="Pfam" id="PF16819">
    <property type="entry name" value="DUF5074"/>
    <property type="match status" value="1"/>
</dbReference>
<proteinExistence type="predicted"/>
<dbReference type="PROSITE" id="PS51257">
    <property type="entry name" value="PROKAR_LIPOPROTEIN"/>
    <property type="match status" value="1"/>
</dbReference>
<dbReference type="PANTHER" id="PTHR47197:SF3">
    <property type="entry name" value="DIHYDRO-HEME D1 DEHYDROGENASE"/>
    <property type="match status" value="1"/>
</dbReference>
<name>A0AAX1NF45_9BACT</name>
<sequence length="356" mass="40809">MKYIIYIAFFSLIACNSVEDSMPISTEKEVEEDVTFKEGVYVVNEGNFDWGVATLSHKRYDSDTVNNELYKSINNFELGNVAQSMTLIGDEAYICVNNSARIDIMEETTGKWIDRIEIPNSSPRYLHQVDEKKAYVTDLYSDKIYVVDLEKNEVTKNIASTGWTEKMCQLGQYVYVTETKTVFDRRKGGQLLLKLDTNTDEIIDSLKLPIGPIDIVKDKDNMLWVLCNGGLEELQPALVQVDPTTFSITKSFSLSANDYLSMPSRLRINKEGDQLYFIQRDVIQQDIYADHFERKVIVPKGKRLFYGLGVNPRNNEIYVTDAIDYVQKGWVFRYSDMGVKLDSFQVGVIPNEIVFQ</sequence>
<evidence type="ECO:0000313" key="2">
    <source>
        <dbReference type="Proteomes" id="UP000678679"/>
    </source>
</evidence>
<dbReference type="EMBL" id="CP076133">
    <property type="protein sequence ID" value="QWG05043.1"/>
    <property type="molecule type" value="Genomic_DNA"/>
</dbReference>
<dbReference type="PANTHER" id="PTHR47197">
    <property type="entry name" value="PROTEIN NIRF"/>
    <property type="match status" value="1"/>
</dbReference>
<evidence type="ECO:0008006" key="3">
    <source>
        <dbReference type="Google" id="ProtNLM"/>
    </source>
</evidence>
<accession>A0AAX1NF45</accession>